<keyword evidence="5 9" id="KW-0460">Magnesium</keyword>
<dbReference type="InterPro" id="IPR022805">
    <property type="entry name" value="PEP_COase_bac/pln-type"/>
</dbReference>
<keyword evidence="6 9" id="KW-0456">Lyase</keyword>
<evidence type="ECO:0000256" key="2">
    <source>
        <dbReference type="ARBA" id="ARBA00008346"/>
    </source>
</evidence>
<evidence type="ECO:0000256" key="8">
    <source>
        <dbReference type="ARBA" id="ARBA00048995"/>
    </source>
</evidence>
<dbReference type="GO" id="GO:0008964">
    <property type="term" value="F:phosphoenolpyruvate carboxylase activity"/>
    <property type="evidence" value="ECO:0007669"/>
    <property type="project" value="UniProtKB-UniRule"/>
</dbReference>
<comment type="function">
    <text evidence="1 9">Forms oxaloacetate, a four-carbon dicarboxylic acid source for the tricarboxylic acid cycle.</text>
</comment>
<evidence type="ECO:0000256" key="4">
    <source>
        <dbReference type="ARBA" id="ARBA00022419"/>
    </source>
</evidence>
<dbReference type="EC" id="4.1.1.31" evidence="3 9"/>
<dbReference type="PANTHER" id="PTHR30523:SF6">
    <property type="entry name" value="PHOSPHOENOLPYRUVATE CARBOXYLASE"/>
    <property type="match status" value="1"/>
</dbReference>
<accession>A0A5C7FLJ6</accession>
<dbReference type="PANTHER" id="PTHR30523">
    <property type="entry name" value="PHOSPHOENOLPYRUVATE CARBOXYLASE"/>
    <property type="match status" value="1"/>
</dbReference>
<evidence type="ECO:0000256" key="5">
    <source>
        <dbReference type="ARBA" id="ARBA00022842"/>
    </source>
</evidence>
<organism evidence="10 11">
    <name type="scientific">Alkalicoccus halolimnae</name>
    <dbReference type="NCBI Taxonomy" id="1667239"/>
    <lineage>
        <taxon>Bacteria</taxon>
        <taxon>Bacillati</taxon>
        <taxon>Bacillota</taxon>
        <taxon>Bacilli</taxon>
        <taxon>Bacillales</taxon>
        <taxon>Bacillaceae</taxon>
        <taxon>Alkalicoccus</taxon>
    </lineage>
</organism>
<dbReference type="SUPFAM" id="SSF51621">
    <property type="entry name" value="Phosphoenolpyruvate/pyruvate domain"/>
    <property type="match status" value="1"/>
</dbReference>
<sequence length="920" mass="105954">MIETQDQNTQLRNDVKMLGTILGEVLKKHGGEELFNKVEDIREITKGLRENYNEDKYTHLKSEISKLESPMRQQVIRAFSIYFHLINIAEQNHRIRRAQFYRLERDSDVQKHSIQEAILALKSDNHSDEKIQQIVNDLSIELIMTAHPTEATKRTVLEIQKRIATILQKLDQPGQPYKKRRNLEESLANEVTVLWQTDELRHRKPTVLDEVKNGLYYFDQTLFDVLPAVHQELEDQLNDYFPNKNWKIPNFLNFGSWIGGDRDGNPFVTPEVTWETLKLQRDLAVKKYDEALTDLMKRFSQSTTRVDISDDFIKHVEEEEKKYLTGREKWQIDSEIYRRKFAVMLKRLRQVNAKSKNAYDHAEELLQDLLVIQESAQKNQLENVKLKKLNKLIRQVQLFGFHLATLDVRNHSGEHESAVAEMLKVVGLEDDYASLEEKDKLAVLDKVLKDPRPLMLLNEDYSEGTRDIFNVFKMIQSAHEEFGKRSIEVYLISMTQSPSDLLEVLVLAKEAGIYRVHVDGTVESNLNVAPLLETVDDLIAGPEIMKTLFDMDLYRSHITNRGNHQEIMLGYSDGSKDGGTLTANWKLFKAQQEIHNMAREYDIRLKFFHGRGGSLGRGGGPLNRSIVSQPAETLGDGVKITEQGEVLSSRYMLGDIAFRNLEQAASALIQSTSKVHHEKEQVTGLKPEWEKAIDEISDNSLKKYQDLVFGDPDFLTYFKQTTPLNELRELNIGSRPMSRKNSEKFEDLRAIPWVFAWTQCRQMIPAWYASGTGLASFAEKGEKELQTLKDMYENWPFFRSTVNNLQMALMKADLTTAKEYVNLVEDEEIGNRIFGLISEEFDRTKNILLEISNSEKLLDFSPNIQGSVHLRNPYVDPMNFLQVDLIQKLRATDEEEHTEEILTDVLLTISGVAAGLLNTG</sequence>
<proteinExistence type="inferred from homology"/>
<evidence type="ECO:0000256" key="1">
    <source>
        <dbReference type="ARBA" id="ARBA00003670"/>
    </source>
</evidence>
<comment type="cofactor">
    <cofactor evidence="9">
        <name>Mg(2+)</name>
        <dbReference type="ChEBI" id="CHEBI:18420"/>
    </cofactor>
</comment>
<dbReference type="HAMAP" id="MF_00595">
    <property type="entry name" value="PEPcase_type1"/>
    <property type="match status" value="1"/>
</dbReference>
<dbReference type="InterPro" id="IPR021135">
    <property type="entry name" value="PEP_COase"/>
</dbReference>
<comment type="subunit">
    <text evidence="9">Homotetramer.</text>
</comment>
<comment type="catalytic activity">
    <reaction evidence="8 9">
        <text>oxaloacetate + phosphate = phosphoenolpyruvate + hydrogencarbonate</text>
        <dbReference type="Rhea" id="RHEA:28370"/>
        <dbReference type="ChEBI" id="CHEBI:16452"/>
        <dbReference type="ChEBI" id="CHEBI:17544"/>
        <dbReference type="ChEBI" id="CHEBI:43474"/>
        <dbReference type="ChEBI" id="CHEBI:58702"/>
        <dbReference type="EC" id="4.1.1.31"/>
    </reaction>
</comment>
<evidence type="ECO:0000256" key="7">
    <source>
        <dbReference type="ARBA" id="ARBA00023300"/>
    </source>
</evidence>
<dbReference type="Gene3D" id="1.20.1440.90">
    <property type="entry name" value="Phosphoenolpyruvate/pyruvate domain"/>
    <property type="match status" value="1"/>
</dbReference>
<evidence type="ECO:0000256" key="9">
    <source>
        <dbReference type="HAMAP-Rule" id="MF_00595"/>
    </source>
</evidence>
<dbReference type="Pfam" id="PF00311">
    <property type="entry name" value="PEPcase"/>
    <property type="match status" value="1"/>
</dbReference>
<evidence type="ECO:0000313" key="10">
    <source>
        <dbReference type="EMBL" id="WWD79573.1"/>
    </source>
</evidence>
<feature type="active site" evidence="9">
    <location>
        <position position="147"/>
    </location>
</feature>
<dbReference type="GO" id="GO:0015977">
    <property type="term" value="P:carbon fixation"/>
    <property type="evidence" value="ECO:0007669"/>
    <property type="project" value="UniProtKB-UniRule"/>
</dbReference>
<dbReference type="InterPro" id="IPR015813">
    <property type="entry name" value="Pyrv/PenolPyrv_kinase-like_dom"/>
</dbReference>
<dbReference type="GO" id="GO:0005829">
    <property type="term" value="C:cytosol"/>
    <property type="evidence" value="ECO:0007669"/>
    <property type="project" value="TreeGrafter"/>
</dbReference>
<name>A0A5C7FLJ6_9BACI</name>
<keyword evidence="11" id="KW-1185">Reference proteome</keyword>
<evidence type="ECO:0000256" key="6">
    <source>
        <dbReference type="ARBA" id="ARBA00023239"/>
    </source>
</evidence>
<dbReference type="GO" id="GO:0000287">
    <property type="term" value="F:magnesium ion binding"/>
    <property type="evidence" value="ECO:0007669"/>
    <property type="project" value="UniProtKB-UniRule"/>
</dbReference>
<dbReference type="GO" id="GO:0006099">
    <property type="term" value="P:tricarboxylic acid cycle"/>
    <property type="evidence" value="ECO:0007669"/>
    <property type="project" value="InterPro"/>
</dbReference>
<dbReference type="EMBL" id="CP144914">
    <property type="protein sequence ID" value="WWD79573.1"/>
    <property type="molecule type" value="Genomic_DNA"/>
</dbReference>
<reference evidence="10 11" key="1">
    <citation type="submission" date="2024-01" db="EMBL/GenBank/DDBJ databases">
        <title>Complete Genome Sequence of Alkalicoccus halolimnae BZ-SZ-XJ29T, a Moderately Halophilic Bacterium Isolated from a Salt Lake.</title>
        <authorList>
            <person name="Zhao B."/>
        </authorList>
    </citation>
    <scope>NUCLEOTIDE SEQUENCE [LARGE SCALE GENOMIC DNA]</scope>
    <source>
        <strain evidence="10 11">BZ-SZ-XJ29</strain>
    </source>
</reference>
<evidence type="ECO:0000313" key="11">
    <source>
        <dbReference type="Proteomes" id="UP000321816"/>
    </source>
</evidence>
<feature type="active site" evidence="9">
    <location>
        <position position="576"/>
    </location>
</feature>
<keyword evidence="7 9" id="KW-0120">Carbon dioxide fixation</keyword>
<dbReference type="NCBIfam" id="NF000584">
    <property type="entry name" value="PRK00009.1"/>
    <property type="match status" value="1"/>
</dbReference>
<comment type="similarity">
    <text evidence="2 9">Belongs to the PEPCase type 1 family.</text>
</comment>
<protein>
    <recommendedName>
        <fullName evidence="4 9">Phosphoenolpyruvate carboxylase</fullName>
        <shortName evidence="9">PEPC</shortName>
        <shortName evidence="9">PEPCase</shortName>
        <ecNumber evidence="3 9">4.1.1.31</ecNumber>
    </recommendedName>
</protein>
<dbReference type="RefSeq" id="WP_147803762.1">
    <property type="nucleotide sequence ID" value="NZ_CP144914.1"/>
</dbReference>
<dbReference type="GO" id="GO:0006107">
    <property type="term" value="P:oxaloacetate metabolic process"/>
    <property type="evidence" value="ECO:0007669"/>
    <property type="project" value="UniProtKB-UniRule"/>
</dbReference>
<dbReference type="AlphaFoldDB" id="A0A5C7FLJ6"/>
<dbReference type="OrthoDB" id="9768133at2"/>
<gene>
    <name evidence="9 10" type="primary">ppc</name>
    <name evidence="10" type="ORF">FTX54_014400</name>
</gene>
<evidence type="ECO:0000256" key="3">
    <source>
        <dbReference type="ARBA" id="ARBA00012305"/>
    </source>
</evidence>
<dbReference type="PRINTS" id="PR00150">
    <property type="entry name" value="PEPCARBXLASE"/>
</dbReference>
<dbReference type="Proteomes" id="UP000321816">
    <property type="component" value="Chromosome"/>
</dbReference>
<dbReference type="KEGG" id="ahal:FTX54_014400"/>